<evidence type="ECO:0000259" key="2">
    <source>
        <dbReference type="Pfam" id="PF20151"/>
    </source>
</evidence>
<feature type="domain" description="DUF6533" evidence="2">
    <location>
        <begin position="22"/>
        <end position="67"/>
    </location>
</feature>
<keyword evidence="1" id="KW-0812">Transmembrane</keyword>
<keyword evidence="1" id="KW-0472">Membrane</keyword>
<dbReference type="GeneID" id="64604312"/>
<gene>
    <name evidence="3" type="ORF">HD556DRAFT_419811</name>
</gene>
<name>A0A9P7AR48_9AGAM</name>
<dbReference type="OrthoDB" id="2687559at2759"/>
<feature type="transmembrane region" description="Helical" evidence="1">
    <location>
        <begin position="123"/>
        <end position="146"/>
    </location>
</feature>
<proteinExistence type="predicted"/>
<feature type="transmembrane region" description="Helical" evidence="1">
    <location>
        <begin position="178"/>
        <end position="197"/>
    </location>
</feature>
<dbReference type="EMBL" id="JABBWE010000025">
    <property type="protein sequence ID" value="KAG1794637.1"/>
    <property type="molecule type" value="Genomic_DNA"/>
</dbReference>
<dbReference type="Pfam" id="PF20151">
    <property type="entry name" value="DUF6533"/>
    <property type="match status" value="1"/>
</dbReference>
<feature type="transmembrane region" description="Helical" evidence="1">
    <location>
        <begin position="86"/>
        <end position="111"/>
    </location>
</feature>
<evidence type="ECO:0000256" key="1">
    <source>
        <dbReference type="SAM" id="Phobius"/>
    </source>
</evidence>
<dbReference type="RefSeq" id="XP_041160748.1">
    <property type="nucleotide sequence ID" value="XM_041310548.1"/>
</dbReference>
<protein>
    <recommendedName>
        <fullName evidence="2">DUF6533 domain-containing protein</fullName>
    </recommendedName>
</protein>
<feature type="transmembrane region" description="Helical" evidence="1">
    <location>
        <begin position="56"/>
        <end position="74"/>
    </location>
</feature>
<accession>A0A9P7AR48</accession>
<dbReference type="Proteomes" id="UP000719766">
    <property type="component" value="Unassembled WGS sequence"/>
</dbReference>
<reference evidence="3" key="1">
    <citation type="journal article" date="2020" name="New Phytol.">
        <title>Comparative genomics reveals dynamic genome evolution in host specialist ectomycorrhizal fungi.</title>
        <authorList>
            <person name="Lofgren L.A."/>
            <person name="Nguyen N.H."/>
            <person name="Vilgalys R."/>
            <person name="Ruytinx J."/>
            <person name="Liao H.L."/>
            <person name="Branco S."/>
            <person name="Kuo A."/>
            <person name="LaButti K."/>
            <person name="Lipzen A."/>
            <person name="Andreopoulos W."/>
            <person name="Pangilinan J."/>
            <person name="Riley R."/>
            <person name="Hundley H."/>
            <person name="Na H."/>
            <person name="Barry K."/>
            <person name="Grigoriev I.V."/>
            <person name="Stajich J.E."/>
            <person name="Kennedy P.G."/>
        </authorList>
    </citation>
    <scope>NUCLEOTIDE SEQUENCE</scope>
    <source>
        <strain evidence="3">S12</strain>
    </source>
</reference>
<comment type="caution">
    <text evidence="3">The sequence shown here is derived from an EMBL/GenBank/DDBJ whole genome shotgun (WGS) entry which is preliminary data.</text>
</comment>
<feature type="transmembrane region" description="Helical" evidence="1">
    <location>
        <begin position="15"/>
        <end position="35"/>
    </location>
</feature>
<feature type="transmembrane region" description="Helical" evidence="1">
    <location>
        <begin position="218"/>
        <end position="237"/>
    </location>
</feature>
<organism evidence="3 4">
    <name type="scientific">Suillus plorans</name>
    <dbReference type="NCBI Taxonomy" id="116603"/>
    <lineage>
        <taxon>Eukaryota</taxon>
        <taxon>Fungi</taxon>
        <taxon>Dikarya</taxon>
        <taxon>Basidiomycota</taxon>
        <taxon>Agaricomycotina</taxon>
        <taxon>Agaricomycetes</taxon>
        <taxon>Agaricomycetidae</taxon>
        <taxon>Boletales</taxon>
        <taxon>Suillineae</taxon>
        <taxon>Suillaceae</taxon>
        <taxon>Suillus</taxon>
    </lineage>
</organism>
<keyword evidence="4" id="KW-1185">Reference proteome</keyword>
<evidence type="ECO:0000313" key="4">
    <source>
        <dbReference type="Proteomes" id="UP000719766"/>
    </source>
</evidence>
<sequence>MTNASNDPSLWPLIYSYRIISYVVVAASTAVVYNWTLTIRQEVELIWRQRWSLMTVLYLTLRSAGILFCVLSILSTNQSISLTDKVSTILAFTQAWTSFVVYIMLGVIVIARLHAMYHSRKMLIFLVIVFMVVTIACGLVIGIVGMNFQYGETVLSGTYQCIGEGSQYSGRLLVAVPWVFYTTWGIIGLSLAVWVAFRHFREMKRWAIEDRRTALIKMHVIYFTIFSAAACLNLGSLSPRVSVRRTSCIDTDYLLFFTELGFCGS</sequence>
<dbReference type="AlphaFoldDB" id="A0A9P7AR48"/>
<keyword evidence="1" id="KW-1133">Transmembrane helix</keyword>
<dbReference type="InterPro" id="IPR045340">
    <property type="entry name" value="DUF6533"/>
</dbReference>
<evidence type="ECO:0000313" key="3">
    <source>
        <dbReference type="EMBL" id="KAG1794637.1"/>
    </source>
</evidence>